<dbReference type="PANTHER" id="PTHR11390:SF21">
    <property type="entry name" value="DNA TOPOISOMERASE 3-ALPHA"/>
    <property type="match status" value="1"/>
</dbReference>
<dbReference type="CDD" id="cd03362">
    <property type="entry name" value="TOPRIM_TopoIA_TopoIII"/>
    <property type="match status" value="1"/>
</dbReference>
<dbReference type="GO" id="GO:0006265">
    <property type="term" value="P:DNA topological change"/>
    <property type="evidence" value="ECO:0007669"/>
    <property type="project" value="InterPro"/>
</dbReference>
<dbReference type="PROSITE" id="PS52039">
    <property type="entry name" value="TOPO_IA_2"/>
    <property type="match status" value="1"/>
</dbReference>
<dbReference type="PRINTS" id="PR00417">
    <property type="entry name" value="PRTPISMRASEI"/>
</dbReference>
<sequence length="633" mass="71831">MVSKILCVAEKPSIAKAVANHLSGGQVQIRNSGNQYIKNYCFDFNFGGRWGHCNVVMTSVVGHLTGAEFDQEHTRDWKYPPAETLFSAPVYITVDKDKEDIAANIKKEAKFARALFIWTDCDREGEHIGAEVRSQALEGNANIQVKRARFNNIERAHVITAAKNPIDLDDRLVDAVSARIELDLRIGSAFTRMTTLAIQPLGGTLAVDENGKRRVVSYGSCQFPTLGFVVDRYFRVINFIPEPFWGISVNHRRDNIDVHFSWKQVHLFDRAIVTILFERCIAAKIAKVIKVQEKPTKKWKPLPLTTVELQKNASRFLRMDSQRAMKIAEDLYNRGFISYPRTETDRFDKGMNLRALVEKQTHDGRWGPFAQNLVNGGFQQPREGRNDDKAHPPIHPVTYCAPTALNADEGKVYEFVTRRFLACCSEDAKGQQTVVEIEYGSEIFSAHGLIVLERNYLDVYPYDKWTSSTILPRFTLGERFEPTEALMTEGKTGPPSYLTEPDLIALMDANGIGTDATMAEHIAKIQVRNYAFTRPVGGGRGGNAMVEFIPSTLGVALVTGYDQMGFDISLSKPFLRKEMESRMKDICEGRITRRDMMRENIRQYKRVFDQSTERLDVLRAVRIFILAMFNMNR</sequence>
<dbReference type="GO" id="GO:0003677">
    <property type="term" value="F:DNA binding"/>
    <property type="evidence" value="ECO:0007669"/>
    <property type="project" value="UniProtKB-KW"/>
</dbReference>
<dbReference type="GO" id="GO:0005634">
    <property type="term" value="C:nucleus"/>
    <property type="evidence" value="ECO:0007669"/>
    <property type="project" value="TreeGrafter"/>
</dbReference>
<dbReference type="PROSITE" id="PS50880">
    <property type="entry name" value="TOPRIM"/>
    <property type="match status" value="1"/>
</dbReference>
<evidence type="ECO:0000256" key="4">
    <source>
        <dbReference type="ARBA" id="ARBA00023029"/>
    </source>
</evidence>
<dbReference type="GO" id="GO:0006281">
    <property type="term" value="P:DNA repair"/>
    <property type="evidence" value="ECO:0007669"/>
    <property type="project" value="TreeGrafter"/>
</dbReference>
<evidence type="ECO:0000256" key="1">
    <source>
        <dbReference type="ARBA" id="ARBA00000213"/>
    </source>
</evidence>
<comment type="caution">
    <text evidence="10">The sequence shown here is derived from an EMBL/GenBank/DDBJ whole genome shotgun (WGS) entry which is preliminary data.</text>
</comment>
<dbReference type="Gene3D" id="3.40.50.140">
    <property type="match status" value="1"/>
</dbReference>
<evidence type="ECO:0000259" key="9">
    <source>
        <dbReference type="PROSITE" id="PS52039"/>
    </source>
</evidence>
<dbReference type="Pfam" id="PF01131">
    <property type="entry name" value="Topoisom_bac"/>
    <property type="match status" value="1"/>
</dbReference>
<proteinExistence type="inferred from homology"/>
<dbReference type="EC" id="5.6.2.1" evidence="3 7"/>
<dbReference type="InterPro" id="IPR034144">
    <property type="entry name" value="TOPRIM_TopoIII"/>
</dbReference>
<dbReference type="GO" id="GO:0006310">
    <property type="term" value="P:DNA recombination"/>
    <property type="evidence" value="ECO:0007669"/>
    <property type="project" value="TreeGrafter"/>
</dbReference>
<dbReference type="Pfam" id="PF01751">
    <property type="entry name" value="Toprim"/>
    <property type="match status" value="1"/>
</dbReference>
<keyword evidence="4 7" id="KW-0799">Topoisomerase</keyword>
<dbReference type="Proteomes" id="UP000469559">
    <property type="component" value="Unassembled WGS sequence"/>
</dbReference>
<dbReference type="Gene3D" id="2.70.20.10">
    <property type="entry name" value="Topoisomerase I, domain 3"/>
    <property type="match status" value="1"/>
</dbReference>
<keyword evidence="5 7" id="KW-0238">DNA-binding</keyword>
<dbReference type="AlphaFoldDB" id="A0A8T9BF60"/>
<keyword evidence="11" id="KW-1185">Reference proteome</keyword>
<comment type="catalytic activity">
    <reaction evidence="1 7">
        <text>ATP-independent breakage of single-stranded DNA, followed by passage and rejoining.</text>
        <dbReference type="EC" id="5.6.2.1"/>
    </reaction>
</comment>
<organism evidence="10 11">
    <name type="scientific">Lachnellula arida</name>
    <dbReference type="NCBI Taxonomy" id="1316785"/>
    <lineage>
        <taxon>Eukaryota</taxon>
        <taxon>Fungi</taxon>
        <taxon>Dikarya</taxon>
        <taxon>Ascomycota</taxon>
        <taxon>Pezizomycotina</taxon>
        <taxon>Leotiomycetes</taxon>
        <taxon>Helotiales</taxon>
        <taxon>Lachnaceae</taxon>
        <taxon>Lachnellula</taxon>
    </lineage>
</organism>
<keyword evidence="6 7" id="KW-0413">Isomerase</keyword>
<gene>
    <name evidence="10" type="primary">top3</name>
    <name evidence="10" type="ORF">LARI1_G001639</name>
</gene>
<reference evidence="10 11" key="1">
    <citation type="submission" date="2018-05" db="EMBL/GenBank/DDBJ databases">
        <title>Whole genome sequencing for identification of molecular markers to develop diagnostic detection tools for the regulated plant pathogen Lachnellula willkommii.</title>
        <authorList>
            <person name="Giroux E."/>
            <person name="Bilodeau G."/>
        </authorList>
    </citation>
    <scope>NUCLEOTIDE SEQUENCE [LARGE SCALE GENOMIC DNA]</scope>
    <source>
        <strain evidence="10 11">CBS 203.66</strain>
    </source>
</reference>
<evidence type="ECO:0000256" key="5">
    <source>
        <dbReference type="ARBA" id="ARBA00023125"/>
    </source>
</evidence>
<evidence type="ECO:0000256" key="3">
    <source>
        <dbReference type="ARBA" id="ARBA00012891"/>
    </source>
</evidence>
<dbReference type="FunFam" id="3.40.50.140:FF:000005">
    <property type="entry name" value="DNA topoisomerase"/>
    <property type="match status" value="1"/>
</dbReference>
<evidence type="ECO:0000313" key="11">
    <source>
        <dbReference type="Proteomes" id="UP000469559"/>
    </source>
</evidence>
<dbReference type="SMART" id="SM00437">
    <property type="entry name" value="TOP1Ac"/>
    <property type="match status" value="1"/>
</dbReference>
<dbReference type="OrthoDB" id="430051at2759"/>
<dbReference type="Gene3D" id="1.10.290.10">
    <property type="entry name" value="Topoisomerase I, domain 4"/>
    <property type="match status" value="1"/>
</dbReference>
<dbReference type="InterPro" id="IPR013824">
    <property type="entry name" value="Topo_IA_cen_sub1"/>
</dbReference>
<name>A0A8T9BF60_9HELO</name>
<evidence type="ECO:0000313" key="10">
    <source>
        <dbReference type="EMBL" id="TVY18046.1"/>
    </source>
</evidence>
<dbReference type="CDD" id="cd00186">
    <property type="entry name" value="TOP1Ac"/>
    <property type="match status" value="1"/>
</dbReference>
<dbReference type="Gene3D" id="1.10.460.10">
    <property type="entry name" value="Topoisomerase I, domain 2"/>
    <property type="match status" value="1"/>
</dbReference>
<dbReference type="InterPro" id="IPR023405">
    <property type="entry name" value="Topo_IA_core_domain"/>
</dbReference>
<dbReference type="InterPro" id="IPR013825">
    <property type="entry name" value="Topo_IA_cen_sub2"/>
</dbReference>
<dbReference type="InterPro" id="IPR013826">
    <property type="entry name" value="Topo_IA_cen_sub3"/>
</dbReference>
<evidence type="ECO:0000256" key="7">
    <source>
        <dbReference type="RuleBase" id="RU362092"/>
    </source>
</evidence>
<dbReference type="InterPro" id="IPR006171">
    <property type="entry name" value="TOPRIM_dom"/>
</dbReference>
<accession>A0A8T9BF60</accession>
<dbReference type="InterPro" id="IPR003601">
    <property type="entry name" value="Topo_IA_2"/>
</dbReference>
<dbReference type="InterPro" id="IPR000380">
    <property type="entry name" value="Topo_IA"/>
</dbReference>
<feature type="domain" description="Topo IA-type catalytic" evidence="9">
    <location>
        <begin position="169"/>
        <end position="608"/>
    </location>
</feature>
<dbReference type="InterPro" id="IPR003602">
    <property type="entry name" value="Topo_IA_DNA-bd_dom"/>
</dbReference>
<protein>
    <recommendedName>
        <fullName evidence="3 7">DNA topoisomerase</fullName>
        <ecNumber evidence="3 7">5.6.2.1</ecNumber>
    </recommendedName>
</protein>
<evidence type="ECO:0000256" key="6">
    <source>
        <dbReference type="ARBA" id="ARBA00023235"/>
    </source>
</evidence>
<feature type="domain" description="Toprim" evidence="8">
    <location>
        <begin position="4"/>
        <end position="153"/>
    </location>
</feature>
<dbReference type="SMART" id="SM00493">
    <property type="entry name" value="TOPRIM"/>
    <property type="match status" value="1"/>
</dbReference>
<dbReference type="GO" id="GO:0003917">
    <property type="term" value="F:DNA topoisomerase type I (single strand cut, ATP-independent) activity"/>
    <property type="evidence" value="ECO:0007669"/>
    <property type="project" value="UniProtKB-EC"/>
</dbReference>
<dbReference type="SUPFAM" id="SSF56712">
    <property type="entry name" value="Prokaryotic type I DNA topoisomerase"/>
    <property type="match status" value="1"/>
</dbReference>
<comment type="similarity">
    <text evidence="2 7">Belongs to the type IA topoisomerase family.</text>
</comment>
<dbReference type="GO" id="GO:0031422">
    <property type="term" value="C:RecQ family helicase-topoisomerase III complex"/>
    <property type="evidence" value="ECO:0007669"/>
    <property type="project" value="TreeGrafter"/>
</dbReference>
<dbReference type="SMART" id="SM00436">
    <property type="entry name" value="TOP1Bc"/>
    <property type="match status" value="1"/>
</dbReference>
<evidence type="ECO:0000256" key="2">
    <source>
        <dbReference type="ARBA" id="ARBA00009446"/>
    </source>
</evidence>
<comment type="function">
    <text evidence="7">Introduces a single-strand break via transesterification at a target site in duplex DNA. Releases the supercoiling and torsional tension of DNA introduced during the DNA replication and transcription by transiently cleaving and rejoining one strand of the DNA duplex. The scissile phosphodiester is attacked by the catalytic tyrosine of the enzyme, resulting in the formation of a DNA-(5'-phosphotyrosyl)-enzyme intermediate and the expulsion of a 3'-OH DNA strand.</text>
</comment>
<dbReference type="PANTHER" id="PTHR11390">
    <property type="entry name" value="PROKARYOTIC DNA TOPOISOMERASE"/>
    <property type="match status" value="1"/>
</dbReference>
<evidence type="ECO:0000259" key="8">
    <source>
        <dbReference type="PROSITE" id="PS50880"/>
    </source>
</evidence>
<dbReference type="EMBL" id="QGMF01000200">
    <property type="protein sequence ID" value="TVY18046.1"/>
    <property type="molecule type" value="Genomic_DNA"/>
</dbReference>
<dbReference type="InterPro" id="IPR013497">
    <property type="entry name" value="Topo_IA_cen"/>
</dbReference>
<dbReference type="FunFam" id="1.10.290.10:FF:000001">
    <property type="entry name" value="DNA topoisomerase"/>
    <property type="match status" value="1"/>
</dbReference>